<dbReference type="AlphaFoldDB" id="A0A927GXS8"/>
<dbReference type="CDD" id="cd03823">
    <property type="entry name" value="GT4_ExpE7-like"/>
    <property type="match status" value="1"/>
</dbReference>
<evidence type="ECO:0000256" key="1">
    <source>
        <dbReference type="SAM" id="MobiDB-lite"/>
    </source>
</evidence>
<name>A0A927GXS8_9BACL</name>
<evidence type="ECO:0000259" key="2">
    <source>
        <dbReference type="Pfam" id="PF00534"/>
    </source>
</evidence>
<dbReference type="Pfam" id="PF13579">
    <property type="entry name" value="Glyco_trans_4_4"/>
    <property type="match status" value="1"/>
</dbReference>
<dbReference type="Proteomes" id="UP000639396">
    <property type="component" value="Unassembled WGS sequence"/>
</dbReference>
<dbReference type="RefSeq" id="WP_190924320.1">
    <property type="nucleotide sequence ID" value="NZ_JACXJA010000003.1"/>
</dbReference>
<dbReference type="SUPFAM" id="SSF53756">
    <property type="entry name" value="UDP-Glycosyltransferase/glycogen phosphorylase"/>
    <property type="match status" value="1"/>
</dbReference>
<dbReference type="EMBL" id="JACXJA010000003">
    <property type="protein sequence ID" value="MBD2860840.1"/>
    <property type="molecule type" value="Genomic_DNA"/>
</dbReference>
<evidence type="ECO:0000313" key="4">
    <source>
        <dbReference type="EMBL" id="MBD2860840.1"/>
    </source>
</evidence>
<reference evidence="4" key="1">
    <citation type="submission" date="2020-09" db="EMBL/GenBank/DDBJ databases">
        <title>A novel bacterium of genus Paenibacillus, isolated from South China Sea.</title>
        <authorList>
            <person name="Huang H."/>
            <person name="Mo K."/>
            <person name="Hu Y."/>
        </authorList>
    </citation>
    <scope>NUCLEOTIDE SEQUENCE</scope>
    <source>
        <strain evidence="4">IB182363</strain>
    </source>
</reference>
<feature type="compositionally biased region" description="Basic residues" evidence="1">
    <location>
        <begin position="16"/>
        <end position="32"/>
    </location>
</feature>
<feature type="region of interest" description="Disordered" evidence="1">
    <location>
        <begin position="1"/>
        <end position="74"/>
    </location>
</feature>
<dbReference type="GO" id="GO:0016757">
    <property type="term" value="F:glycosyltransferase activity"/>
    <property type="evidence" value="ECO:0007669"/>
    <property type="project" value="InterPro"/>
</dbReference>
<organism evidence="4 5">
    <name type="scientific">Paenibacillus oceani</name>
    <dbReference type="NCBI Taxonomy" id="2772510"/>
    <lineage>
        <taxon>Bacteria</taxon>
        <taxon>Bacillati</taxon>
        <taxon>Bacillota</taxon>
        <taxon>Bacilli</taxon>
        <taxon>Bacillales</taxon>
        <taxon>Paenibacillaceae</taxon>
        <taxon>Paenibacillus</taxon>
    </lineage>
</organism>
<protein>
    <submittedName>
        <fullName evidence="4">Glycosyltransferase family 4 protein</fullName>
    </submittedName>
</protein>
<feature type="domain" description="Glycosyl transferase family 1" evidence="2">
    <location>
        <begin position="335"/>
        <end position="492"/>
    </location>
</feature>
<sequence length="514" mass="57311">MPPKKRKKPVSSPTPRFKRLRSHKTGRIHARKAGAASGSRKKSLARKRRIAAKGQRRFKRDRLPAKRRSRLSPIRVRETRPAIHVPSLELPEVSRYDPASASPGTPGKKLNILYLVHQFYPEAYTGTEKFVLTMAKSMLAGGHRVKVATYSGGEPDTFPHTHGEVVYREYDYEGVPVVAYRHKSLDPARSFGIGHPDLASFADELITEEQPNLLHIGHPMRAMEFIQASLRLGVPYVITLTDFWFLCPKGIMLHTSRNLCAGPEQGAACLQHCQIPGAEQRFATHIPLLQAARKILSPSAFLASMMKNSLPDLKVEVLNHGIHRDPGLGNNKTYKRGDALTFFYGGSLNDHKGVHLLLEAMALVPSKKLKLKIYGSGPAAYTERLRLEAAKDRRVELCGLYTEDEIPGIYQNADVAIVPSVWYENYPLVLYEALSFNVPALVSNAGGMAEKVKDGVNGYTFRLGDATHLASQIRTLLRNPALLNTFKANLRNDPIPTMEQEAQAYESIYYSCAR</sequence>
<dbReference type="Gene3D" id="3.40.50.2000">
    <property type="entry name" value="Glycogen Phosphorylase B"/>
    <property type="match status" value="2"/>
</dbReference>
<evidence type="ECO:0000259" key="3">
    <source>
        <dbReference type="Pfam" id="PF13579"/>
    </source>
</evidence>
<dbReference type="InterPro" id="IPR028098">
    <property type="entry name" value="Glyco_trans_4-like_N"/>
</dbReference>
<dbReference type="Pfam" id="PF00534">
    <property type="entry name" value="Glycos_transf_1"/>
    <property type="match status" value="1"/>
</dbReference>
<evidence type="ECO:0000313" key="5">
    <source>
        <dbReference type="Proteomes" id="UP000639396"/>
    </source>
</evidence>
<proteinExistence type="predicted"/>
<dbReference type="InterPro" id="IPR001296">
    <property type="entry name" value="Glyco_trans_1"/>
</dbReference>
<accession>A0A927GXS8</accession>
<gene>
    <name evidence="4" type="ORF">IDH45_02425</name>
</gene>
<keyword evidence="5" id="KW-1185">Reference proteome</keyword>
<feature type="compositionally biased region" description="Basic residues" evidence="1">
    <location>
        <begin position="39"/>
        <end position="70"/>
    </location>
</feature>
<dbReference type="InterPro" id="IPR050194">
    <property type="entry name" value="Glycosyltransferase_grp1"/>
</dbReference>
<dbReference type="PANTHER" id="PTHR45947">
    <property type="entry name" value="SULFOQUINOVOSYL TRANSFERASE SQD2"/>
    <property type="match status" value="1"/>
</dbReference>
<dbReference type="PANTHER" id="PTHR45947:SF13">
    <property type="entry name" value="TRANSFERASE"/>
    <property type="match status" value="1"/>
</dbReference>
<feature type="domain" description="Glycosyltransferase subfamily 4-like N-terminal" evidence="3">
    <location>
        <begin position="125"/>
        <end position="245"/>
    </location>
</feature>
<comment type="caution">
    <text evidence="4">The sequence shown here is derived from an EMBL/GenBank/DDBJ whole genome shotgun (WGS) entry which is preliminary data.</text>
</comment>